<dbReference type="AlphaFoldDB" id="A0AAV7KZV9"/>
<gene>
    <name evidence="1" type="ORF">NDU88_003910</name>
</gene>
<sequence length="208" mass="23059">MPRTTVAFLYWTAVGSVVRVAGCRHRSSPFFCLHVSAVRPEEEHFVLWVVPQPLDFQVQDTMCKVQAKILKPGGLGLQVGRSDALNQCSRPAIGILHDPTYMDGHQSARILLEYAVRKISARYRATRCWIGGSRPGRLLEPRALVWIRGVWHQGPPGVNERDRQEANQCGATWRLNFTWEVAPGLLPWEAGPLDADAVALRPSGSAAG</sequence>
<dbReference type="EMBL" id="JANPWB010000016">
    <property type="protein sequence ID" value="KAJ1083755.1"/>
    <property type="molecule type" value="Genomic_DNA"/>
</dbReference>
<protein>
    <submittedName>
        <fullName evidence="1">Uncharacterized protein</fullName>
    </submittedName>
</protein>
<organism evidence="1 2">
    <name type="scientific">Pleurodeles waltl</name>
    <name type="common">Iberian ribbed newt</name>
    <dbReference type="NCBI Taxonomy" id="8319"/>
    <lineage>
        <taxon>Eukaryota</taxon>
        <taxon>Metazoa</taxon>
        <taxon>Chordata</taxon>
        <taxon>Craniata</taxon>
        <taxon>Vertebrata</taxon>
        <taxon>Euteleostomi</taxon>
        <taxon>Amphibia</taxon>
        <taxon>Batrachia</taxon>
        <taxon>Caudata</taxon>
        <taxon>Salamandroidea</taxon>
        <taxon>Salamandridae</taxon>
        <taxon>Pleurodelinae</taxon>
        <taxon>Pleurodeles</taxon>
    </lineage>
</organism>
<name>A0AAV7KZV9_PLEWA</name>
<keyword evidence="2" id="KW-1185">Reference proteome</keyword>
<proteinExistence type="predicted"/>
<dbReference type="Proteomes" id="UP001066276">
    <property type="component" value="Chromosome 12"/>
</dbReference>
<comment type="caution">
    <text evidence="1">The sequence shown here is derived from an EMBL/GenBank/DDBJ whole genome shotgun (WGS) entry which is preliminary data.</text>
</comment>
<accession>A0AAV7KZV9</accession>
<reference evidence="1" key="1">
    <citation type="journal article" date="2022" name="bioRxiv">
        <title>Sequencing and chromosome-scale assembly of the giantPleurodeles waltlgenome.</title>
        <authorList>
            <person name="Brown T."/>
            <person name="Elewa A."/>
            <person name="Iarovenko S."/>
            <person name="Subramanian E."/>
            <person name="Araus A.J."/>
            <person name="Petzold A."/>
            <person name="Susuki M."/>
            <person name="Suzuki K.-i.T."/>
            <person name="Hayashi T."/>
            <person name="Toyoda A."/>
            <person name="Oliveira C."/>
            <person name="Osipova E."/>
            <person name="Leigh N.D."/>
            <person name="Simon A."/>
            <person name="Yun M.H."/>
        </authorList>
    </citation>
    <scope>NUCLEOTIDE SEQUENCE</scope>
    <source>
        <strain evidence="1">20211129_DDA</strain>
        <tissue evidence="1">Liver</tissue>
    </source>
</reference>
<evidence type="ECO:0000313" key="2">
    <source>
        <dbReference type="Proteomes" id="UP001066276"/>
    </source>
</evidence>
<evidence type="ECO:0000313" key="1">
    <source>
        <dbReference type="EMBL" id="KAJ1083755.1"/>
    </source>
</evidence>